<name>A0A8T2CDJ0_ARASU</name>
<keyword evidence="1" id="KW-0472">Membrane</keyword>
<organism evidence="2 3">
    <name type="scientific">Arabidopsis suecica</name>
    <name type="common">Swedish thale-cress</name>
    <name type="synonym">Cardaminopsis suecica</name>
    <dbReference type="NCBI Taxonomy" id="45249"/>
    <lineage>
        <taxon>Eukaryota</taxon>
        <taxon>Viridiplantae</taxon>
        <taxon>Streptophyta</taxon>
        <taxon>Embryophyta</taxon>
        <taxon>Tracheophyta</taxon>
        <taxon>Spermatophyta</taxon>
        <taxon>Magnoliopsida</taxon>
        <taxon>eudicotyledons</taxon>
        <taxon>Gunneridae</taxon>
        <taxon>Pentapetalae</taxon>
        <taxon>rosids</taxon>
        <taxon>malvids</taxon>
        <taxon>Brassicales</taxon>
        <taxon>Brassicaceae</taxon>
        <taxon>Camelineae</taxon>
        <taxon>Arabidopsis</taxon>
    </lineage>
</organism>
<evidence type="ECO:0000313" key="3">
    <source>
        <dbReference type="Proteomes" id="UP000694251"/>
    </source>
</evidence>
<gene>
    <name evidence="2" type="ORF">ISN44_As06g007050</name>
</gene>
<dbReference type="EMBL" id="JAEFBJ010000006">
    <property type="protein sequence ID" value="KAG7596212.1"/>
    <property type="molecule type" value="Genomic_DNA"/>
</dbReference>
<feature type="transmembrane region" description="Helical" evidence="1">
    <location>
        <begin position="20"/>
        <end position="43"/>
    </location>
</feature>
<evidence type="ECO:0000313" key="2">
    <source>
        <dbReference type="EMBL" id="KAG7596212.1"/>
    </source>
</evidence>
<dbReference type="Proteomes" id="UP000694251">
    <property type="component" value="Chromosome 6"/>
</dbReference>
<accession>A0A8T2CDJ0</accession>
<keyword evidence="3" id="KW-1185">Reference proteome</keyword>
<comment type="caution">
    <text evidence="2">The sequence shown here is derived from an EMBL/GenBank/DDBJ whole genome shotgun (WGS) entry which is preliminary data.</text>
</comment>
<dbReference type="CDD" id="cd06222">
    <property type="entry name" value="RNase_H_like"/>
    <property type="match status" value="1"/>
</dbReference>
<dbReference type="PANTHER" id="PTHR34658">
    <property type="entry name" value="OS01G0151800 PROTEIN"/>
    <property type="match status" value="1"/>
</dbReference>
<keyword evidence="1" id="KW-1133">Transmembrane helix</keyword>
<feature type="transmembrane region" description="Helical" evidence="1">
    <location>
        <begin position="88"/>
        <end position="106"/>
    </location>
</feature>
<dbReference type="AlphaFoldDB" id="A0A8T2CDJ0"/>
<sequence length="363" mass="40965">MYHRLPSLMEPFLRSVSDRWPVIAQAATWTVLLMFTVAVASFAPEMAFVSTVSSSCGGGDGFVKIPMDFAGESICVPSNMVKRSRFDLFVPSIFAAVMVTASACLIRSCIGTENVCKGGVETILHVLRDCPSMSGIWSRIVPRRKQQAFFTKSLFEWLFENLCEQVNVEEGPWSTMFALAVWWGWKWRCGNIFGENRRCRDRVRFVRDLAKEVSAANQQLVTQGGRRSRVEILVGWEKPLLGWLTVNTDGASRGNPGLAAAGGVLRDHEGRWCGVVEFLRTGISDHHPLSFLVRLCHGFLSKDWIVRIVHVYREANRLADRLANYAFSLAFGLHFFYSVPNVVELLWREDDLGIVCPRQIPER</sequence>
<proteinExistence type="predicted"/>
<protein>
    <submittedName>
        <fullName evidence="2">Ribonuclease H-like superfamily</fullName>
    </submittedName>
</protein>
<dbReference type="PANTHER" id="PTHR34658:SF5">
    <property type="entry name" value="PROTEIN, PUTATIVE-RELATED"/>
    <property type="match status" value="1"/>
</dbReference>
<keyword evidence="1" id="KW-0812">Transmembrane</keyword>
<dbReference type="OrthoDB" id="1184220at2759"/>
<reference evidence="2 3" key="1">
    <citation type="submission" date="2020-12" db="EMBL/GenBank/DDBJ databases">
        <title>Concerted genomic and epigenomic changes stabilize Arabidopsis allopolyploids.</title>
        <authorList>
            <person name="Chen Z."/>
        </authorList>
    </citation>
    <scope>NUCLEOTIDE SEQUENCE [LARGE SCALE GENOMIC DNA]</scope>
    <source>
        <strain evidence="2">As9502</strain>
        <tissue evidence="2">Leaf</tissue>
    </source>
</reference>
<evidence type="ECO:0000256" key="1">
    <source>
        <dbReference type="SAM" id="Phobius"/>
    </source>
</evidence>
<dbReference type="InterPro" id="IPR044730">
    <property type="entry name" value="RNase_H-like_dom_plant"/>
</dbReference>